<keyword evidence="7" id="KW-0256">Endoplasmic reticulum</keyword>
<dbReference type="InterPro" id="IPR017972">
    <property type="entry name" value="Cyt_P450_CS"/>
</dbReference>
<dbReference type="GO" id="GO:0020037">
    <property type="term" value="F:heme binding"/>
    <property type="evidence" value="ECO:0007669"/>
    <property type="project" value="InterPro"/>
</dbReference>
<evidence type="ECO:0000256" key="11">
    <source>
        <dbReference type="ARBA" id="ARBA00023033"/>
    </source>
</evidence>
<evidence type="ECO:0000256" key="9">
    <source>
        <dbReference type="ARBA" id="ARBA00023002"/>
    </source>
</evidence>
<dbReference type="OMA" id="CFLTHEV"/>
<comment type="subcellular location">
    <subcellularLocation>
        <location evidence="3">Endoplasmic reticulum membrane</location>
        <topology evidence="3">Peripheral membrane protein</topology>
    </subcellularLocation>
    <subcellularLocation>
        <location evidence="2">Microsome membrane</location>
        <topology evidence="2">Peripheral membrane protein</topology>
    </subcellularLocation>
</comment>
<evidence type="ECO:0000256" key="13">
    <source>
        <dbReference type="PIRSR" id="PIRSR602401-1"/>
    </source>
</evidence>
<organism evidence="16">
    <name type="scientific">Harpegnathos saltator</name>
    <name type="common">Jerdon's jumping ant</name>
    <dbReference type="NCBI Taxonomy" id="610380"/>
    <lineage>
        <taxon>Eukaryota</taxon>
        <taxon>Metazoa</taxon>
        <taxon>Ecdysozoa</taxon>
        <taxon>Arthropoda</taxon>
        <taxon>Hexapoda</taxon>
        <taxon>Insecta</taxon>
        <taxon>Pterygota</taxon>
        <taxon>Neoptera</taxon>
        <taxon>Endopterygota</taxon>
        <taxon>Hymenoptera</taxon>
        <taxon>Apocrita</taxon>
        <taxon>Aculeata</taxon>
        <taxon>Formicoidea</taxon>
        <taxon>Formicidae</taxon>
        <taxon>Ponerinae</taxon>
        <taxon>Ponerini</taxon>
        <taxon>Harpegnathos</taxon>
    </lineage>
</organism>
<keyword evidence="9 14" id="KW-0560">Oxidoreductase</keyword>
<dbReference type="GO" id="GO:0004497">
    <property type="term" value="F:monooxygenase activity"/>
    <property type="evidence" value="ECO:0007669"/>
    <property type="project" value="UniProtKB-KW"/>
</dbReference>
<keyword evidence="10 13" id="KW-0408">Iron</keyword>
<sequence>LIVVLLTVCVYLYSIMKTKMARFEELNIPHERPRMFLGNMVPFFLGRVSLAENVQMLYKRFPKTKYFGFYNFMTPTFVIRDPELITSIAIRNFDNFCDHRNFVNEELDPIASKNLFGLRGDHWREMRKLLSPAFTSSKMKMMFELMTECADNFSKHMANTSKISRTINVKAEMCKYANDVVATCAFGISLDSFKHPDNEFYLLGREAINFESGLSFKLFLNINFPEVAKFFKVRVFSGKIVNFFKEVVSSSVRIRDEKGITRPDMIQLMMETRDKSTGPAFDMDEMTAQAFVFFIGGFDSVSSVMCFLAHEVAVNPDVQSKLKAEIEQVLEQNDGKPTYEAINSMKYMDAVITECLRMYPLAAFLDRLCVKEFELPPPTPNSKPITVKPGESIWFSSYPLHRDPTYYPEPDKFNPDRFLNGHTDSSIYLPFGIGPRICIGNRFALMEMKVMLFYILWRCNLEPDAKTKIPMVLSKRTFFMLADGGFWLKVRARESTVSVGQ</sequence>
<keyword evidence="5 13" id="KW-0349">Heme</keyword>
<dbReference type="InterPro" id="IPR001128">
    <property type="entry name" value="Cyt_P450"/>
</dbReference>
<evidence type="ECO:0000256" key="1">
    <source>
        <dbReference type="ARBA" id="ARBA00001971"/>
    </source>
</evidence>
<dbReference type="InterPro" id="IPR036396">
    <property type="entry name" value="Cyt_P450_sf"/>
</dbReference>
<dbReference type="PRINTS" id="PR00463">
    <property type="entry name" value="EP450I"/>
</dbReference>
<dbReference type="PRINTS" id="PR00385">
    <property type="entry name" value="P450"/>
</dbReference>
<proteinExistence type="inferred from homology"/>
<dbReference type="FunCoup" id="E2BVH7">
    <property type="interactions" value="52"/>
</dbReference>
<gene>
    <name evidence="15" type="ORF">EAI_02911</name>
</gene>
<dbReference type="PROSITE" id="PS00086">
    <property type="entry name" value="CYTOCHROME_P450"/>
    <property type="match status" value="1"/>
</dbReference>
<name>E2BVH7_HARSA</name>
<evidence type="ECO:0000256" key="4">
    <source>
        <dbReference type="ARBA" id="ARBA00010617"/>
    </source>
</evidence>
<evidence type="ECO:0000256" key="2">
    <source>
        <dbReference type="ARBA" id="ARBA00004174"/>
    </source>
</evidence>
<evidence type="ECO:0000256" key="12">
    <source>
        <dbReference type="ARBA" id="ARBA00023136"/>
    </source>
</evidence>
<dbReference type="Gene3D" id="1.10.630.10">
    <property type="entry name" value="Cytochrome P450"/>
    <property type="match status" value="1"/>
</dbReference>
<dbReference type="GO" id="GO:0016705">
    <property type="term" value="F:oxidoreductase activity, acting on paired donors, with incorporation or reduction of molecular oxygen"/>
    <property type="evidence" value="ECO:0007669"/>
    <property type="project" value="InterPro"/>
</dbReference>
<keyword evidence="8" id="KW-0492">Microsome</keyword>
<accession>E2BVH7</accession>
<dbReference type="FunFam" id="1.10.630.10:FF:000042">
    <property type="entry name" value="Cytochrome P450"/>
    <property type="match status" value="1"/>
</dbReference>
<comment type="similarity">
    <text evidence="4 14">Belongs to the cytochrome P450 family.</text>
</comment>
<evidence type="ECO:0000313" key="16">
    <source>
        <dbReference type="Proteomes" id="UP000008237"/>
    </source>
</evidence>
<dbReference type="PANTHER" id="PTHR24292">
    <property type="entry name" value="CYTOCHROME P450"/>
    <property type="match status" value="1"/>
</dbReference>
<dbReference type="CDD" id="cd11056">
    <property type="entry name" value="CYP6-like"/>
    <property type="match status" value="1"/>
</dbReference>
<comment type="cofactor">
    <cofactor evidence="1 13">
        <name>heme</name>
        <dbReference type="ChEBI" id="CHEBI:30413"/>
    </cofactor>
</comment>
<dbReference type="PANTHER" id="PTHR24292:SF54">
    <property type="entry name" value="CYP9F3-RELATED"/>
    <property type="match status" value="1"/>
</dbReference>
<protein>
    <submittedName>
        <fullName evidence="15">Cytochrome P450 9e2</fullName>
    </submittedName>
</protein>
<reference evidence="15 16" key="1">
    <citation type="journal article" date="2010" name="Science">
        <title>Genomic comparison of the ants Camponotus floridanus and Harpegnathos saltator.</title>
        <authorList>
            <person name="Bonasio R."/>
            <person name="Zhang G."/>
            <person name="Ye C."/>
            <person name="Mutti N.S."/>
            <person name="Fang X."/>
            <person name="Qin N."/>
            <person name="Donahue G."/>
            <person name="Yang P."/>
            <person name="Li Q."/>
            <person name="Li C."/>
            <person name="Zhang P."/>
            <person name="Huang Z."/>
            <person name="Berger S.L."/>
            <person name="Reinberg D."/>
            <person name="Wang J."/>
            <person name="Liebig J."/>
        </authorList>
    </citation>
    <scope>NUCLEOTIDE SEQUENCE [LARGE SCALE GENOMIC DNA]</scope>
    <source>
        <strain evidence="15 16">R22 G/1</strain>
    </source>
</reference>
<dbReference type="InParanoid" id="E2BVH7"/>
<feature type="non-terminal residue" evidence="15">
    <location>
        <position position="501"/>
    </location>
</feature>
<dbReference type="EMBL" id="GL450850">
    <property type="protein sequence ID" value="EFN80304.1"/>
    <property type="molecule type" value="Genomic_DNA"/>
</dbReference>
<dbReference type="SUPFAM" id="SSF48264">
    <property type="entry name" value="Cytochrome P450"/>
    <property type="match status" value="1"/>
</dbReference>
<keyword evidence="16" id="KW-1185">Reference proteome</keyword>
<dbReference type="GO" id="GO:0005789">
    <property type="term" value="C:endoplasmic reticulum membrane"/>
    <property type="evidence" value="ECO:0007669"/>
    <property type="project" value="UniProtKB-SubCell"/>
</dbReference>
<feature type="binding site" description="axial binding residue" evidence="13">
    <location>
        <position position="438"/>
    </location>
    <ligand>
        <name>heme</name>
        <dbReference type="ChEBI" id="CHEBI:30413"/>
    </ligand>
    <ligandPart>
        <name>Fe</name>
        <dbReference type="ChEBI" id="CHEBI:18248"/>
    </ligandPart>
</feature>
<dbReference type="InterPro" id="IPR050476">
    <property type="entry name" value="Insect_CytP450_Detox"/>
</dbReference>
<evidence type="ECO:0000256" key="3">
    <source>
        <dbReference type="ARBA" id="ARBA00004406"/>
    </source>
</evidence>
<evidence type="ECO:0000256" key="6">
    <source>
        <dbReference type="ARBA" id="ARBA00022723"/>
    </source>
</evidence>
<evidence type="ECO:0000313" key="15">
    <source>
        <dbReference type="EMBL" id="EFN80304.1"/>
    </source>
</evidence>
<evidence type="ECO:0000256" key="10">
    <source>
        <dbReference type="ARBA" id="ARBA00023004"/>
    </source>
</evidence>
<evidence type="ECO:0000256" key="7">
    <source>
        <dbReference type="ARBA" id="ARBA00022824"/>
    </source>
</evidence>
<keyword evidence="11 14" id="KW-0503">Monooxygenase</keyword>
<dbReference type="GO" id="GO:0005506">
    <property type="term" value="F:iron ion binding"/>
    <property type="evidence" value="ECO:0007669"/>
    <property type="project" value="InterPro"/>
</dbReference>
<feature type="non-terminal residue" evidence="15">
    <location>
        <position position="1"/>
    </location>
</feature>
<dbReference type="InterPro" id="IPR002401">
    <property type="entry name" value="Cyt_P450_E_grp-I"/>
</dbReference>
<keyword evidence="12" id="KW-0472">Membrane</keyword>
<dbReference type="AlphaFoldDB" id="E2BVH7"/>
<evidence type="ECO:0000256" key="14">
    <source>
        <dbReference type="RuleBase" id="RU000461"/>
    </source>
</evidence>
<dbReference type="OrthoDB" id="2789670at2759"/>
<keyword evidence="6 13" id="KW-0479">Metal-binding</keyword>
<dbReference type="Proteomes" id="UP000008237">
    <property type="component" value="Unassembled WGS sequence"/>
</dbReference>
<evidence type="ECO:0000256" key="5">
    <source>
        <dbReference type="ARBA" id="ARBA00022617"/>
    </source>
</evidence>
<dbReference type="Pfam" id="PF00067">
    <property type="entry name" value="p450"/>
    <property type="match status" value="1"/>
</dbReference>
<evidence type="ECO:0000256" key="8">
    <source>
        <dbReference type="ARBA" id="ARBA00022848"/>
    </source>
</evidence>